<dbReference type="InterPro" id="IPR036890">
    <property type="entry name" value="HATPase_C_sf"/>
</dbReference>
<dbReference type="PROSITE" id="PS50113">
    <property type="entry name" value="PAC"/>
    <property type="match status" value="1"/>
</dbReference>
<comment type="subcellular location">
    <subcellularLocation>
        <location evidence="2">Cell membrane</location>
        <topology evidence="2">Multi-pass membrane protein</topology>
    </subcellularLocation>
</comment>
<comment type="caution">
    <text evidence="30">The sequence shown here is derived from an EMBL/GenBank/DDBJ whole genome shotgun (WGS) entry which is preliminary data.</text>
</comment>
<dbReference type="SUPFAM" id="SSF47384">
    <property type="entry name" value="Homodimeric domain of signal transducing histidine kinase"/>
    <property type="match status" value="1"/>
</dbReference>
<dbReference type="Gene3D" id="3.30.450.350">
    <property type="entry name" value="CHASE domain"/>
    <property type="match status" value="1"/>
</dbReference>
<evidence type="ECO:0000256" key="21">
    <source>
        <dbReference type="PROSITE-ProRule" id="PRU00169"/>
    </source>
</evidence>
<dbReference type="Gene3D" id="3.30.450.20">
    <property type="entry name" value="PAS domain"/>
    <property type="match status" value="4"/>
</dbReference>
<feature type="domain" description="PAS" evidence="26">
    <location>
        <begin position="894"/>
        <end position="932"/>
    </location>
</feature>
<dbReference type="Pfam" id="PF00989">
    <property type="entry name" value="PAS"/>
    <property type="match status" value="1"/>
</dbReference>
<keyword evidence="10" id="KW-0418">Kinase</keyword>
<evidence type="ECO:0000256" key="16">
    <source>
        <dbReference type="ARBA" id="ARBA00058004"/>
    </source>
</evidence>
<dbReference type="Pfam" id="PF13426">
    <property type="entry name" value="PAS_9"/>
    <property type="match status" value="1"/>
</dbReference>
<keyword evidence="11" id="KW-0067">ATP-binding</keyword>
<keyword evidence="14" id="KW-0843">Virulence</keyword>
<dbReference type="InterPro" id="IPR013767">
    <property type="entry name" value="PAS_fold"/>
</dbReference>
<dbReference type="PANTHER" id="PTHR45339:SF1">
    <property type="entry name" value="HYBRID SIGNAL TRANSDUCTION HISTIDINE KINASE J"/>
    <property type="match status" value="1"/>
</dbReference>
<feature type="domain" description="PAS" evidence="26">
    <location>
        <begin position="1036"/>
        <end position="1106"/>
    </location>
</feature>
<feature type="coiled-coil region" evidence="22">
    <location>
        <begin position="640"/>
        <end position="667"/>
    </location>
</feature>
<dbReference type="SUPFAM" id="SSF55874">
    <property type="entry name" value="ATPase domain of HSP90 chaperone/DNA topoisomerase II/histidine kinase"/>
    <property type="match status" value="1"/>
</dbReference>
<evidence type="ECO:0000256" key="13">
    <source>
        <dbReference type="ARBA" id="ARBA00023012"/>
    </source>
</evidence>
<keyword evidence="7 23" id="KW-0812">Transmembrane</keyword>
<dbReference type="NCBIfam" id="TIGR00229">
    <property type="entry name" value="sensory_box"/>
    <property type="match status" value="5"/>
</dbReference>
<dbReference type="SMART" id="SM00388">
    <property type="entry name" value="HisKA"/>
    <property type="match status" value="1"/>
</dbReference>
<evidence type="ECO:0000256" key="14">
    <source>
        <dbReference type="ARBA" id="ARBA00023026"/>
    </source>
</evidence>
<comment type="function">
    <text evidence="16">Member of the two-component regulatory system BvgS/BvgA. Phosphorylates BvgA via a four-step phosphorelay in response to environmental signals.</text>
</comment>
<dbReference type="SMART" id="SM00387">
    <property type="entry name" value="HATPase_c"/>
    <property type="match status" value="1"/>
</dbReference>
<dbReference type="CDD" id="cd17546">
    <property type="entry name" value="REC_hyHK_CKI1_RcsC-like"/>
    <property type="match status" value="1"/>
</dbReference>
<evidence type="ECO:0000256" key="17">
    <source>
        <dbReference type="ARBA" id="ARBA00064003"/>
    </source>
</evidence>
<dbReference type="CDD" id="cd16922">
    <property type="entry name" value="HATPase_EvgS-ArcB-TorS-like"/>
    <property type="match status" value="1"/>
</dbReference>
<evidence type="ECO:0000256" key="9">
    <source>
        <dbReference type="ARBA" id="ARBA00022741"/>
    </source>
</evidence>
<dbReference type="InterPro" id="IPR001789">
    <property type="entry name" value="Sig_transdc_resp-reg_receiver"/>
</dbReference>
<evidence type="ECO:0000259" key="26">
    <source>
        <dbReference type="PROSITE" id="PS50112"/>
    </source>
</evidence>
<dbReference type="FunFam" id="1.10.287.130:FF:000002">
    <property type="entry name" value="Two-component osmosensing histidine kinase"/>
    <property type="match status" value="1"/>
</dbReference>
<feature type="coiled-coil region" evidence="22">
    <location>
        <begin position="1019"/>
        <end position="1046"/>
    </location>
</feature>
<comment type="subunit">
    <text evidence="17">At low DSF concentrations, interacts with RpfF.</text>
</comment>
<dbReference type="PROSITE" id="PS50839">
    <property type="entry name" value="CHASE"/>
    <property type="match status" value="1"/>
</dbReference>
<dbReference type="PROSITE" id="PS50894">
    <property type="entry name" value="HPT"/>
    <property type="match status" value="1"/>
</dbReference>
<dbReference type="SUPFAM" id="SSF47226">
    <property type="entry name" value="Histidine-containing phosphotransfer domain, HPT domain"/>
    <property type="match status" value="1"/>
</dbReference>
<keyword evidence="4" id="KW-1003">Cell membrane</keyword>
<evidence type="ECO:0000259" key="28">
    <source>
        <dbReference type="PROSITE" id="PS50839"/>
    </source>
</evidence>
<dbReference type="SMART" id="SM01079">
    <property type="entry name" value="CHASE"/>
    <property type="match status" value="1"/>
</dbReference>
<dbReference type="InterPro" id="IPR004358">
    <property type="entry name" value="Sig_transdc_His_kin-like_C"/>
</dbReference>
<dbReference type="CDD" id="cd00082">
    <property type="entry name" value="HisKA"/>
    <property type="match status" value="1"/>
</dbReference>
<dbReference type="InterPro" id="IPR003661">
    <property type="entry name" value="HisK_dim/P_dom"/>
</dbReference>
<feature type="transmembrane region" description="Helical" evidence="23">
    <location>
        <begin position="318"/>
        <end position="337"/>
    </location>
</feature>
<evidence type="ECO:0000256" key="7">
    <source>
        <dbReference type="ARBA" id="ARBA00022692"/>
    </source>
</evidence>
<feature type="domain" description="CHASE" evidence="28">
    <location>
        <begin position="436"/>
        <end position="549"/>
    </location>
</feature>
<sequence>MNTDSTWRVPALGRLLVFAIVYFCAARWSLLLAFPGSNASPIWPPAGIAVAGLSLLGGRYWPAITLGAFAANLSGFLAQGIGGVPVLAVSLGIAAGNTLEALGLLFCMRRWIGGDWFAGMARAVKLSLAALAMAALGAAIGTACLLAGGLVPASLLGTVSLTWWLGDGAGLLLVTPLLLAWLRPAPAPGAALAARALGRLPFALATAGGLAWLLFAWPAGTAQDARPWLFLLTVPLAYSAITCGLRGVTLVNAVITAVAVAAVAQGRGMFSMGELNDALIQLDMLLILFGVVGLVLAADLGEQHGAATWRGWWRQMGWSWLGLLLAMAASMLTWHLATLGAEHQLRDQFEARAELVRATLATRVADYQLVLKGAVGLLEVRGTVARADWRNYVGALDLKRGLPGVQGVGLALRLPPDGLARHQAEVRAEGLPDYTVHPSGPRPEYTSVVYLEPLDAGNRVVLGYDMQTEPTRHAAMTLARDSGQPAMSAVVTLLQSGANGSRSGFLIYLPVYRVGAAVETVTARRLALTGYVYSPFLIDDFMAATMAPLRRDIGVEVFDGAGTAPAQRMFARGVVDTRRQAGLQRTLALTVGQHRWTVRVTAAPAFVAAAGIQKSSVLLLAGMLVGLSLFALVRTMAMTQRRAQDQAQRSQQAFQEAESRLNALVRSAGEAILMLDQSGAVLMANPAAELMFGRSADVIRSVPFQHLFQPSDRRTLYGLKARAVAGEELMGELSHLVAVHASGKRFPVTLSLSHWSSTSGGMYGAIIRDTSEQERAAEFMRGVFDEGGDSMLVFDQDGRVQQSNQAAARAFGYAPEQLRGCEVGRLLPALVAAGNDGRGQLAVRADGSSFPAEIRCNALRLREGELTVATVIDTSARVAAERQIGRLARLQTAILNGANLSVIATDLQGVVLSINAAGQRMLGYSSEDMLGRLTPAVIHDPAEVAARAPELSAELGVDVAPGFEVFVAKARRSGLEEREWTYVRKDGSRFPVLLSVTALRNEVGEIDGFLGIAMDISARRQTEQAMREQEQRLRESEEMLRGLFEMSPLGIALTDAEGKYVEFNDAFRAICGYSDEELRALDYWTLTPPEYADAEQRQLESLQRTGRYGPYEKEYLQKSGARVPIRLNGVTVKLQGRDCIWSIVEDISPQKRSERAMREAQMAAESANLAKSEFLANMSHEIRTPMNAVLGMAQLMADTDLSSRQREFLDMIRGAGQSLLAILNDILDFSKIEAGCMELEPAPFRLSEVLDALAGIMKANAAERALELEITVGPDVPDALVGDALRLRQVLINLAGNAIKFTERGGVSVLVELVERHDDLCSLRLQVRDTGIGMDSAHQARLFMAFSQGDASMTRRFGGTGLGLAICRRLVLLMGGTIDVQSQSGEGSVFSVTVPLTVGAEPVAVAPAAAARTFLVVAPAGANRDYLCRTLASRGWQVEARQDMEQAVRSVKARLAAHERFDGVLLDGRCDDGDAGDGVLLHALLLAQGIPVVVMAGGQAGERWTDAKLLFKPVTATSLMAGLERLLHGDVQVPEAARNGDAADAWRGRFAGKRLLLVEDHPLNQLVARGVLEYTGARIDVAENGQQALDRLRADAGQYDLVLMDVQMPVMDGFEATRVIRQVLGLRLPILAMSAGVMLSEREHCRVAGMDDFIAKPINRDHMLALVGHYLQVTPDAAAPVVLAAMVEQMGDGPDFDVTEIWAYSENDGAARRQFHAMVARTMAQAPADFLAVRQAVEQGGVADAAHRLHTMRGALGTLGTARFAQAASALEEALRGDQQQRWPLLLEQAEQALRVAVDAAQVWLAQHRPEAGDDGQGAVGDVLAGLVRWRGLLVDQDLAACSLYEQLRAPLGRMVTVETGAAIEAAMARLDFAAVLALVDAPALSS</sequence>
<evidence type="ECO:0000256" key="18">
    <source>
        <dbReference type="ARBA" id="ARBA00068150"/>
    </source>
</evidence>
<comment type="catalytic activity">
    <reaction evidence="1">
        <text>ATP + protein L-histidine = ADP + protein N-phospho-L-histidine.</text>
        <dbReference type="EC" id="2.7.13.3"/>
    </reaction>
</comment>
<feature type="transmembrane region" description="Helical" evidence="23">
    <location>
        <begin position="42"/>
        <end position="61"/>
    </location>
</feature>
<evidence type="ECO:0000256" key="1">
    <source>
        <dbReference type="ARBA" id="ARBA00000085"/>
    </source>
</evidence>
<dbReference type="InterPro" id="IPR008207">
    <property type="entry name" value="Sig_transdc_His_kin_Hpt_dom"/>
</dbReference>
<keyword evidence="6" id="KW-0808">Transferase</keyword>
<dbReference type="SUPFAM" id="SSF55785">
    <property type="entry name" value="PYP-like sensor domain (PAS domain)"/>
    <property type="match status" value="4"/>
</dbReference>
<gene>
    <name evidence="30" type="ORF">GTP90_01430</name>
</gene>
<evidence type="ECO:0000259" key="29">
    <source>
        <dbReference type="PROSITE" id="PS50894"/>
    </source>
</evidence>
<keyword evidence="5 21" id="KW-0597">Phosphoprotein</keyword>
<evidence type="ECO:0000256" key="20">
    <source>
        <dbReference type="PROSITE-ProRule" id="PRU00110"/>
    </source>
</evidence>
<evidence type="ECO:0000256" key="3">
    <source>
        <dbReference type="ARBA" id="ARBA00012438"/>
    </source>
</evidence>
<dbReference type="PROSITE" id="PS50109">
    <property type="entry name" value="HIS_KIN"/>
    <property type="match status" value="1"/>
</dbReference>
<evidence type="ECO:0000256" key="15">
    <source>
        <dbReference type="ARBA" id="ARBA00023136"/>
    </source>
</evidence>
<organism evidence="30 31">
    <name type="scientific">Duganella vulcania</name>
    <dbReference type="NCBI Taxonomy" id="2692166"/>
    <lineage>
        <taxon>Bacteria</taxon>
        <taxon>Pseudomonadati</taxon>
        <taxon>Pseudomonadota</taxon>
        <taxon>Betaproteobacteria</taxon>
        <taxon>Burkholderiales</taxon>
        <taxon>Oxalobacteraceae</taxon>
        <taxon>Telluria group</taxon>
        <taxon>Duganella</taxon>
    </lineage>
</organism>
<feature type="transmembrane region" description="Helical" evidence="23">
    <location>
        <begin position="128"/>
        <end position="151"/>
    </location>
</feature>
<dbReference type="SUPFAM" id="SSF52172">
    <property type="entry name" value="CheY-like"/>
    <property type="match status" value="2"/>
</dbReference>
<dbReference type="InterPro" id="IPR036641">
    <property type="entry name" value="HPT_dom_sf"/>
</dbReference>
<dbReference type="Pfam" id="PF00072">
    <property type="entry name" value="Response_reg"/>
    <property type="match status" value="1"/>
</dbReference>
<dbReference type="Pfam" id="PF01627">
    <property type="entry name" value="Hpt"/>
    <property type="match status" value="1"/>
</dbReference>
<keyword evidence="22" id="KW-0175">Coiled coil</keyword>
<dbReference type="Proteomes" id="UP000447355">
    <property type="component" value="Unassembled WGS sequence"/>
</dbReference>
<evidence type="ECO:0000313" key="31">
    <source>
        <dbReference type="Proteomes" id="UP000447355"/>
    </source>
</evidence>
<dbReference type="InterPro" id="IPR042240">
    <property type="entry name" value="CHASE_sf"/>
</dbReference>
<dbReference type="GO" id="GO:0005524">
    <property type="term" value="F:ATP binding"/>
    <property type="evidence" value="ECO:0007669"/>
    <property type="project" value="UniProtKB-KW"/>
</dbReference>
<evidence type="ECO:0000256" key="10">
    <source>
        <dbReference type="ARBA" id="ARBA00022777"/>
    </source>
</evidence>
<keyword evidence="8" id="KW-0732">Signal</keyword>
<feature type="domain" description="Histidine kinase" evidence="24">
    <location>
        <begin position="1177"/>
        <end position="1398"/>
    </location>
</feature>
<dbReference type="PRINTS" id="PR00344">
    <property type="entry name" value="BCTRLSENSOR"/>
</dbReference>
<dbReference type="InterPro" id="IPR013656">
    <property type="entry name" value="PAS_4"/>
</dbReference>
<reference evidence="30" key="1">
    <citation type="submission" date="2019-12" db="EMBL/GenBank/DDBJ databases">
        <title>Novel species isolated from a subtropical stream in China.</title>
        <authorList>
            <person name="Lu H."/>
        </authorList>
    </citation>
    <scope>NUCLEOTIDE SEQUENCE [LARGE SCALE GENOMIC DNA]</scope>
    <source>
        <strain evidence="30">FT81W</strain>
    </source>
</reference>
<feature type="domain" description="PAS" evidence="26">
    <location>
        <begin position="657"/>
        <end position="727"/>
    </location>
</feature>
<dbReference type="Gene3D" id="3.40.50.2300">
    <property type="match status" value="2"/>
</dbReference>
<dbReference type="SMART" id="SM00448">
    <property type="entry name" value="REC"/>
    <property type="match status" value="1"/>
</dbReference>
<keyword evidence="12 23" id="KW-1133">Transmembrane helix</keyword>
<feature type="domain" description="PAC" evidence="27">
    <location>
        <begin position="976"/>
        <end position="1028"/>
    </location>
</feature>
<keyword evidence="13" id="KW-0902">Two-component regulatory system</keyword>
<dbReference type="InterPro" id="IPR003594">
    <property type="entry name" value="HATPase_dom"/>
</dbReference>
<feature type="domain" description="Response regulatory" evidence="25">
    <location>
        <begin position="1554"/>
        <end position="1671"/>
    </location>
</feature>
<feature type="transmembrane region" description="Helical" evidence="23">
    <location>
        <begin position="12"/>
        <end position="30"/>
    </location>
</feature>
<dbReference type="InterPro" id="IPR005467">
    <property type="entry name" value="His_kinase_dom"/>
</dbReference>
<dbReference type="Pfam" id="PF03924">
    <property type="entry name" value="CHASE"/>
    <property type="match status" value="1"/>
</dbReference>
<dbReference type="EC" id="2.7.13.3" evidence="3"/>
<dbReference type="Pfam" id="PF05231">
    <property type="entry name" value="MASE1"/>
    <property type="match status" value="1"/>
</dbReference>
<dbReference type="SMART" id="SM00091">
    <property type="entry name" value="PAS"/>
    <property type="match status" value="4"/>
</dbReference>
<evidence type="ECO:0000256" key="5">
    <source>
        <dbReference type="ARBA" id="ARBA00022553"/>
    </source>
</evidence>
<dbReference type="FunFam" id="3.30.565.10:FF:000010">
    <property type="entry name" value="Sensor histidine kinase RcsC"/>
    <property type="match status" value="1"/>
</dbReference>
<evidence type="ECO:0000256" key="19">
    <source>
        <dbReference type="ARBA" id="ARBA00070152"/>
    </source>
</evidence>
<evidence type="ECO:0000259" key="27">
    <source>
        <dbReference type="PROSITE" id="PS50113"/>
    </source>
</evidence>
<dbReference type="GO" id="GO:0006355">
    <property type="term" value="P:regulation of DNA-templated transcription"/>
    <property type="evidence" value="ECO:0007669"/>
    <property type="project" value="InterPro"/>
</dbReference>
<feature type="modified residue" description="4-aspartylphosphate" evidence="21">
    <location>
        <position position="1605"/>
    </location>
</feature>
<keyword evidence="9" id="KW-0547">Nucleotide-binding</keyword>
<evidence type="ECO:0000313" key="30">
    <source>
        <dbReference type="EMBL" id="MYM92518.1"/>
    </source>
</evidence>
<dbReference type="RefSeq" id="WP_161081783.1">
    <property type="nucleotide sequence ID" value="NZ_WWCX01000001.1"/>
</dbReference>
<evidence type="ECO:0000256" key="2">
    <source>
        <dbReference type="ARBA" id="ARBA00004651"/>
    </source>
</evidence>
<dbReference type="EMBL" id="WWCX01000001">
    <property type="protein sequence ID" value="MYM92518.1"/>
    <property type="molecule type" value="Genomic_DNA"/>
</dbReference>
<feature type="transmembrane region" description="Helical" evidence="23">
    <location>
        <begin position="81"/>
        <end position="107"/>
    </location>
</feature>
<dbReference type="InterPro" id="IPR000700">
    <property type="entry name" value="PAS-assoc_C"/>
</dbReference>
<feature type="domain" description="PAS" evidence="26">
    <location>
        <begin position="776"/>
        <end position="820"/>
    </location>
</feature>
<dbReference type="InterPro" id="IPR007895">
    <property type="entry name" value="MASE1"/>
</dbReference>
<keyword evidence="15 23" id="KW-0472">Membrane</keyword>
<dbReference type="InterPro" id="IPR000014">
    <property type="entry name" value="PAS"/>
</dbReference>
<dbReference type="Gene3D" id="1.10.287.130">
    <property type="match status" value="1"/>
</dbReference>
<feature type="modified residue" description="Phosphohistidine" evidence="20">
    <location>
        <position position="1750"/>
    </location>
</feature>
<dbReference type="Gene3D" id="1.20.120.160">
    <property type="entry name" value="HPT domain"/>
    <property type="match status" value="1"/>
</dbReference>
<evidence type="ECO:0000256" key="22">
    <source>
        <dbReference type="SAM" id="Coils"/>
    </source>
</evidence>
<evidence type="ECO:0000256" key="8">
    <source>
        <dbReference type="ARBA" id="ARBA00022729"/>
    </source>
</evidence>
<evidence type="ECO:0000256" key="6">
    <source>
        <dbReference type="ARBA" id="ARBA00022679"/>
    </source>
</evidence>
<dbReference type="PANTHER" id="PTHR45339">
    <property type="entry name" value="HYBRID SIGNAL TRANSDUCTION HISTIDINE KINASE J"/>
    <property type="match status" value="1"/>
</dbReference>
<dbReference type="InterPro" id="IPR011006">
    <property type="entry name" value="CheY-like_superfamily"/>
</dbReference>
<evidence type="ECO:0000259" key="25">
    <source>
        <dbReference type="PROSITE" id="PS50110"/>
    </source>
</evidence>
<protein>
    <recommendedName>
        <fullName evidence="18">Sensory/regulatory protein RpfC</fullName>
        <ecNumber evidence="3">2.7.13.3</ecNumber>
    </recommendedName>
    <alternativeName>
        <fullName evidence="19">Virulence sensor protein BvgS</fullName>
    </alternativeName>
</protein>
<feature type="transmembrane region" description="Helical" evidence="23">
    <location>
        <begin position="163"/>
        <end position="184"/>
    </location>
</feature>
<evidence type="ECO:0000256" key="12">
    <source>
        <dbReference type="ARBA" id="ARBA00022989"/>
    </source>
</evidence>
<dbReference type="GO" id="GO:0005886">
    <property type="term" value="C:plasma membrane"/>
    <property type="evidence" value="ECO:0007669"/>
    <property type="project" value="UniProtKB-SubCell"/>
</dbReference>
<evidence type="ECO:0000259" key="24">
    <source>
        <dbReference type="PROSITE" id="PS50109"/>
    </source>
</evidence>
<dbReference type="Pfam" id="PF08448">
    <property type="entry name" value="PAS_4"/>
    <property type="match status" value="2"/>
</dbReference>
<dbReference type="GO" id="GO:0000155">
    <property type="term" value="F:phosphorelay sensor kinase activity"/>
    <property type="evidence" value="ECO:0007669"/>
    <property type="project" value="InterPro"/>
</dbReference>
<evidence type="ECO:0000256" key="23">
    <source>
        <dbReference type="SAM" id="Phobius"/>
    </source>
</evidence>
<dbReference type="InterPro" id="IPR035965">
    <property type="entry name" value="PAS-like_dom_sf"/>
</dbReference>
<dbReference type="InterPro" id="IPR036097">
    <property type="entry name" value="HisK_dim/P_sf"/>
</dbReference>
<dbReference type="CDD" id="cd00130">
    <property type="entry name" value="PAS"/>
    <property type="match status" value="4"/>
</dbReference>
<feature type="transmembrane region" description="Helical" evidence="23">
    <location>
        <begin position="237"/>
        <end position="266"/>
    </location>
</feature>
<evidence type="ECO:0000256" key="11">
    <source>
        <dbReference type="ARBA" id="ARBA00022840"/>
    </source>
</evidence>
<accession>A0A845GHK7</accession>
<feature type="transmembrane region" description="Helical" evidence="23">
    <location>
        <begin position="278"/>
        <end position="298"/>
    </location>
</feature>
<dbReference type="PROSITE" id="PS50110">
    <property type="entry name" value="RESPONSE_REGULATORY"/>
    <property type="match status" value="1"/>
</dbReference>
<evidence type="ECO:0000256" key="4">
    <source>
        <dbReference type="ARBA" id="ARBA00022475"/>
    </source>
</evidence>
<dbReference type="SMART" id="SM00086">
    <property type="entry name" value="PAC"/>
    <property type="match status" value="2"/>
</dbReference>
<proteinExistence type="predicted"/>
<dbReference type="InterPro" id="IPR001610">
    <property type="entry name" value="PAC"/>
</dbReference>
<dbReference type="Pfam" id="PF00512">
    <property type="entry name" value="HisKA"/>
    <property type="match status" value="1"/>
</dbReference>
<dbReference type="Pfam" id="PF02518">
    <property type="entry name" value="HATPase_c"/>
    <property type="match status" value="1"/>
</dbReference>
<name>A0A845GHK7_9BURK</name>
<feature type="domain" description="HPt" evidence="29">
    <location>
        <begin position="1711"/>
        <end position="1804"/>
    </location>
</feature>
<dbReference type="Gene3D" id="3.30.565.10">
    <property type="entry name" value="Histidine kinase-like ATPase, C-terminal domain"/>
    <property type="match status" value="1"/>
</dbReference>
<feature type="transmembrane region" description="Helical" evidence="23">
    <location>
        <begin position="196"/>
        <end position="217"/>
    </location>
</feature>
<dbReference type="InterPro" id="IPR006189">
    <property type="entry name" value="CHASE_dom"/>
</dbReference>
<dbReference type="PROSITE" id="PS50112">
    <property type="entry name" value="PAS"/>
    <property type="match status" value="4"/>
</dbReference>